<dbReference type="HOGENOM" id="CLU_2100132_0_0_1"/>
<proteinExistence type="predicted"/>
<name>W1NHQ8_AMBTC</name>
<accession>W1NHQ8</accession>
<dbReference type="EMBL" id="KI397501">
    <property type="protein sequence ID" value="ERM95021.1"/>
    <property type="molecule type" value="Genomic_DNA"/>
</dbReference>
<dbReference type="Proteomes" id="UP000017836">
    <property type="component" value="Unassembled WGS sequence"/>
</dbReference>
<protein>
    <submittedName>
        <fullName evidence="1">Uncharacterized protein</fullName>
    </submittedName>
</protein>
<gene>
    <name evidence="1" type="ORF">AMTR_s00009p00239710</name>
</gene>
<dbReference type="Gramene" id="ERM95021">
    <property type="protein sequence ID" value="ERM95021"/>
    <property type="gene ID" value="AMTR_s00009p00239710"/>
</dbReference>
<dbReference type="AlphaFoldDB" id="W1NHQ8"/>
<sequence>MDWRVGRGKILHLLKPPSLSSTLHSSSVLSMPPEVSVNITISNAILEAAKALVSSSGRKTTSTIIAFPLPLGSAFRHCFKIFTQSVSLQSCSIDCIETTRGETNQEGESMLQNEYH</sequence>
<keyword evidence="2" id="KW-1185">Reference proteome</keyword>
<reference evidence="2" key="1">
    <citation type="journal article" date="2013" name="Science">
        <title>The Amborella genome and the evolution of flowering plants.</title>
        <authorList>
            <consortium name="Amborella Genome Project"/>
        </authorList>
    </citation>
    <scope>NUCLEOTIDE SEQUENCE [LARGE SCALE GENOMIC DNA]</scope>
</reference>
<evidence type="ECO:0000313" key="1">
    <source>
        <dbReference type="EMBL" id="ERM95021.1"/>
    </source>
</evidence>
<organism evidence="1 2">
    <name type="scientific">Amborella trichopoda</name>
    <dbReference type="NCBI Taxonomy" id="13333"/>
    <lineage>
        <taxon>Eukaryota</taxon>
        <taxon>Viridiplantae</taxon>
        <taxon>Streptophyta</taxon>
        <taxon>Embryophyta</taxon>
        <taxon>Tracheophyta</taxon>
        <taxon>Spermatophyta</taxon>
        <taxon>Magnoliopsida</taxon>
        <taxon>Amborellales</taxon>
        <taxon>Amborellaceae</taxon>
        <taxon>Amborella</taxon>
    </lineage>
</organism>
<evidence type="ECO:0000313" key="2">
    <source>
        <dbReference type="Proteomes" id="UP000017836"/>
    </source>
</evidence>